<dbReference type="EMBL" id="HBGW01060121">
    <property type="protein sequence ID" value="CAD9601986.1"/>
    <property type="molecule type" value="Transcribed_RNA"/>
</dbReference>
<proteinExistence type="predicted"/>
<dbReference type="AlphaFoldDB" id="A0A6U6PKU8"/>
<sequence length="344" mass="35820">MAPAASAPAARRPALLLGAACLWTLCAADAGAERGAALDDALDGALASDGECAEDGQCAVGLMQLRGRSADGGGDALAEFRTAAADAGVTECCSGCSHGFCSPSSFSCHFSKSKPYYKDCDHIAAEATKGCTIHEERIANVWDTCADKDNLKCDSCGLYRAKSTPGLHGGGCPGYEYVGEKVVPTRPLGGAEGITMLTASSFDGIWPCSAKKTHSSPDEALMMNPWRARTQHHLHIVVKPLSNNGRGAVKRIEAVTGCLPGMWHDAHWGCHYSKARLYSSMPNVFSDVLSLAQTGAFGILSANPIGQQTLATLGISVLFVCGGRPAILATSNGQGTCSVEHQLT</sequence>
<reference evidence="2" key="1">
    <citation type="submission" date="2021-01" db="EMBL/GenBank/DDBJ databases">
        <authorList>
            <person name="Corre E."/>
            <person name="Pelletier E."/>
            <person name="Niang G."/>
            <person name="Scheremetjew M."/>
            <person name="Finn R."/>
            <person name="Kale V."/>
            <person name="Holt S."/>
            <person name="Cochrane G."/>
            <person name="Meng A."/>
            <person name="Brown T."/>
            <person name="Cohen L."/>
        </authorList>
    </citation>
    <scope>NUCLEOTIDE SEQUENCE</scope>
    <source>
        <strain evidence="2">RCC3387</strain>
    </source>
</reference>
<evidence type="ECO:0000313" key="2">
    <source>
        <dbReference type="EMBL" id="CAD9601986.1"/>
    </source>
</evidence>
<evidence type="ECO:0000256" key="1">
    <source>
        <dbReference type="SAM" id="SignalP"/>
    </source>
</evidence>
<protein>
    <submittedName>
        <fullName evidence="2">Uncharacterized protein</fullName>
    </submittedName>
</protein>
<organism evidence="2">
    <name type="scientific">Zooxanthella nutricula</name>
    <dbReference type="NCBI Taxonomy" id="1333877"/>
    <lineage>
        <taxon>Eukaryota</taxon>
        <taxon>Sar</taxon>
        <taxon>Alveolata</taxon>
        <taxon>Dinophyceae</taxon>
        <taxon>Peridiniales</taxon>
        <taxon>Peridiniales incertae sedis</taxon>
        <taxon>Zooxanthella</taxon>
    </lineage>
</organism>
<keyword evidence="1" id="KW-0732">Signal</keyword>
<name>A0A6U6PKU8_9DINO</name>
<gene>
    <name evidence="2" type="ORF">BRAN1462_LOCUS38265</name>
</gene>
<accession>A0A6U6PKU8</accession>
<feature type="signal peptide" evidence="1">
    <location>
        <begin position="1"/>
        <end position="28"/>
    </location>
</feature>
<feature type="chain" id="PRO_5030160534" evidence="1">
    <location>
        <begin position="29"/>
        <end position="344"/>
    </location>
</feature>